<organism evidence="2 3">
    <name type="scientific">Methylobacterium gossipiicola</name>
    <dbReference type="NCBI Taxonomy" id="582675"/>
    <lineage>
        <taxon>Bacteria</taxon>
        <taxon>Pseudomonadati</taxon>
        <taxon>Pseudomonadota</taxon>
        <taxon>Alphaproteobacteria</taxon>
        <taxon>Hyphomicrobiales</taxon>
        <taxon>Methylobacteriaceae</taxon>
        <taxon>Methylobacterium</taxon>
    </lineage>
</organism>
<reference evidence="3" key="1">
    <citation type="submission" date="2016-10" db="EMBL/GenBank/DDBJ databases">
        <authorList>
            <person name="Varghese N."/>
            <person name="Submissions S."/>
        </authorList>
    </citation>
    <scope>NUCLEOTIDE SEQUENCE [LARGE SCALE GENOMIC DNA]</scope>
    <source>
        <strain evidence="3">Gh-105</strain>
    </source>
</reference>
<accession>A0A1I2WA46</accession>
<name>A0A1I2WA46_9HYPH</name>
<gene>
    <name evidence="2" type="ORF">SAMN05192565_12141</name>
</gene>
<keyword evidence="3" id="KW-1185">Reference proteome</keyword>
<protein>
    <submittedName>
        <fullName evidence="2">Uncharacterized protein</fullName>
    </submittedName>
</protein>
<sequence length="42" mass="4416">MTELSATEAAPRDIWHLLPLELIVSVAAILLAGGLKFAGVMP</sequence>
<dbReference type="EMBL" id="FOPM01000021">
    <property type="protein sequence ID" value="SFG98263.1"/>
    <property type="molecule type" value="Genomic_DNA"/>
</dbReference>
<evidence type="ECO:0000313" key="2">
    <source>
        <dbReference type="EMBL" id="SFG98263.1"/>
    </source>
</evidence>
<keyword evidence="1" id="KW-1133">Transmembrane helix</keyword>
<dbReference type="RefSeq" id="WP_280142687.1">
    <property type="nucleotide sequence ID" value="NZ_FOPM01000021.1"/>
</dbReference>
<feature type="transmembrane region" description="Helical" evidence="1">
    <location>
        <begin position="14"/>
        <end position="35"/>
    </location>
</feature>
<keyword evidence="1" id="KW-0472">Membrane</keyword>
<evidence type="ECO:0000256" key="1">
    <source>
        <dbReference type="SAM" id="Phobius"/>
    </source>
</evidence>
<proteinExistence type="predicted"/>
<dbReference type="STRING" id="582675.SAMN05192565_12141"/>
<evidence type="ECO:0000313" key="3">
    <source>
        <dbReference type="Proteomes" id="UP000199229"/>
    </source>
</evidence>
<dbReference type="AlphaFoldDB" id="A0A1I2WA46"/>
<dbReference type="Proteomes" id="UP000199229">
    <property type="component" value="Unassembled WGS sequence"/>
</dbReference>
<keyword evidence="1" id="KW-0812">Transmembrane</keyword>